<name>A0ABR6ESP6_9SPHI</name>
<organism evidence="2 3">
    <name type="scientific">Pedobacter gandavensis</name>
    <dbReference type="NCBI Taxonomy" id="2679963"/>
    <lineage>
        <taxon>Bacteria</taxon>
        <taxon>Pseudomonadati</taxon>
        <taxon>Bacteroidota</taxon>
        <taxon>Sphingobacteriia</taxon>
        <taxon>Sphingobacteriales</taxon>
        <taxon>Sphingobacteriaceae</taxon>
        <taxon>Pedobacter</taxon>
    </lineage>
</organism>
<sequence length="421" mass="48486">MTLIKKILLGASLFCSMNGAAQNVNSYLSNHAIDLSRGITNHQDKLDRTFFNHQLFILGEIHGIQKGQDIDYDMITLLNSERNINTYIGEFDFAKAYLLNQYLQTGDEQLIDEVFEDWVAQNSQWGNLDFKNKIRRIRVYNQGLKPKQRIYFEGIDEIHNPVLVARYFKEVLKDPSLKGWRSSFQPLINALSAKNDSSIISIATQLKKQVELNTALKGSSKLEDLRFALKNCSLKNSNRERLLYDNFVDLFKIRNWKDKKLYAFFGFGHVYQSLGNPGKFKSLAYMLDHDENLALKGKILTMVLLYVDSKMMMPTAFTPEAWQTKGKTYGNLTQFNHDGRLVNFDGIEDFKSVTKTNTTTLFNLEAEGSPFLRKSITINYGDMMPKGQRLLLNEEGKYTTDYFQYIVLVRNSEATVPIKNE</sequence>
<accession>A0ABR6ESP6</accession>
<evidence type="ECO:0000313" key="2">
    <source>
        <dbReference type="EMBL" id="MBB2148285.1"/>
    </source>
</evidence>
<keyword evidence="1" id="KW-0732">Signal</keyword>
<dbReference type="EMBL" id="WNXC01000001">
    <property type="protein sequence ID" value="MBB2148285.1"/>
    <property type="molecule type" value="Genomic_DNA"/>
</dbReference>
<feature type="chain" id="PRO_5046031956" description="Erythromycin esterase family protein" evidence="1">
    <location>
        <begin position="22"/>
        <end position="421"/>
    </location>
</feature>
<protein>
    <recommendedName>
        <fullName evidence="4">Erythromycin esterase family protein</fullName>
    </recommendedName>
</protein>
<evidence type="ECO:0000256" key="1">
    <source>
        <dbReference type="SAM" id="SignalP"/>
    </source>
</evidence>
<reference evidence="2 3" key="1">
    <citation type="submission" date="2019-11" db="EMBL/GenBank/DDBJ databases">
        <title>Description of Pedobacter sp. LMG 31462T.</title>
        <authorList>
            <person name="Carlier A."/>
            <person name="Qi S."/>
            <person name="Vandamme P."/>
        </authorList>
    </citation>
    <scope>NUCLEOTIDE SEQUENCE [LARGE SCALE GENOMIC DNA]</scope>
    <source>
        <strain evidence="2 3">LMG 31462</strain>
    </source>
</reference>
<dbReference type="SUPFAM" id="SSF159501">
    <property type="entry name" value="EreA/ChaN-like"/>
    <property type="match status" value="1"/>
</dbReference>
<keyword evidence="3" id="KW-1185">Reference proteome</keyword>
<evidence type="ECO:0008006" key="4">
    <source>
        <dbReference type="Google" id="ProtNLM"/>
    </source>
</evidence>
<evidence type="ECO:0000313" key="3">
    <source>
        <dbReference type="Proteomes" id="UP000636110"/>
    </source>
</evidence>
<feature type="signal peptide" evidence="1">
    <location>
        <begin position="1"/>
        <end position="21"/>
    </location>
</feature>
<dbReference type="Gene3D" id="3.30.1870.10">
    <property type="entry name" value="EreA-like, domain 2"/>
    <property type="match status" value="1"/>
</dbReference>
<dbReference type="Proteomes" id="UP000636110">
    <property type="component" value="Unassembled WGS sequence"/>
</dbReference>
<dbReference type="RefSeq" id="WP_182954062.1">
    <property type="nucleotide sequence ID" value="NZ_WNXC01000001.1"/>
</dbReference>
<proteinExistence type="predicted"/>
<gene>
    <name evidence="2" type="ORF">GM920_05120</name>
</gene>
<comment type="caution">
    <text evidence="2">The sequence shown here is derived from an EMBL/GenBank/DDBJ whole genome shotgun (WGS) entry which is preliminary data.</text>
</comment>